<evidence type="ECO:0000256" key="5">
    <source>
        <dbReference type="ARBA" id="ARBA00023136"/>
    </source>
</evidence>
<reference evidence="9" key="1">
    <citation type="submission" date="2020-05" db="UniProtKB">
        <authorList>
            <consortium name="EnsemblMetazoa"/>
        </authorList>
    </citation>
    <scope>IDENTIFICATION</scope>
    <source>
        <strain evidence="9">MAF</strain>
    </source>
</reference>
<sequence>MPMVSNDMQNTMEEERDRWEKPSDTARCLCFEVLSVINGLMHMDWPVTFSIVLPYALFAPVFGYLGDRYSRKWIMVLGVLLASMATLLNTFTDSFWWFTTFRVLAGIGQASFSTLAPTIISDMYIGIKRSLRLISFHNAQPFGCFFGIMIATIISTTESCVWLTRVPPVLGAIAVVPIMMMHDPRRGQSEGTHHLPTTSYIKDLRVIKRNRSVIWRSWKSYPMPAPLCSYEINYSFNTGYYFISPINNKFITFFLFLWNPSLRFHYGDGWRASVCPHYEYCWLSLLSFLPRMLPHACTINQTT</sequence>
<dbReference type="InterPro" id="IPR011701">
    <property type="entry name" value="MFS"/>
</dbReference>
<dbReference type="PANTHER" id="PTHR23505:SF79">
    <property type="entry name" value="PROTEIN SPINSTER"/>
    <property type="match status" value="1"/>
</dbReference>
<dbReference type="Pfam" id="PF07690">
    <property type="entry name" value="MFS_1"/>
    <property type="match status" value="1"/>
</dbReference>
<evidence type="ECO:0000256" key="1">
    <source>
        <dbReference type="ARBA" id="ARBA00004141"/>
    </source>
</evidence>
<dbReference type="InterPro" id="IPR020846">
    <property type="entry name" value="MFS_dom"/>
</dbReference>
<keyword evidence="10" id="KW-1185">Reference proteome</keyword>
<dbReference type="PROSITE" id="PS50850">
    <property type="entry name" value="MFS"/>
    <property type="match status" value="1"/>
</dbReference>
<evidence type="ECO:0000256" key="7">
    <source>
        <dbReference type="SAM" id="Phobius"/>
    </source>
</evidence>
<evidence type="ECO:0000256" key="2">
    <source>
        <dbReference type="ARBA" id="ARBA00022448"/>
    </source>
</evidence>
<evidence type="ECO:0000313" key="9">
    <source>
        <dbReference type="EnsemblMetazoa" id="AMEM004278-PA"/>
    </source>
</evidence>
<protein>
    <recommendedName>
        <fullName evidence="8">Major facilitator superfamily (MFS) profile domain-containing protein</fullName>
    </recommendedName>
</protein>
<dbReference type="EnsemblMetazoa" id="AMEM004278-RA">
    <property type="protein sequence ID" value="AMEM004278-PA"/>
    <property type="gene ID" value="AMEM004278"/>
</dbReference>
<feature type="transmembrane region" description="Helical" evidence="7">
    <location>
        <begin position="139"/>
        <end position="156"/>
    </location>
</feature>
<dbReference type="SUPFAM" id="SSF103473">
    <property type="entry name" value="MFS general substrate transporter"/>
    <property type="match status" value="1"/>
</dbReference>
<feature type="transmembrane region" description="Helical" evidence="7">
    <location>
        <begin position="162"/>
        <end position="180"/>
    </location>
</feature>
<dbReference type="InterPro" id="IPR044770">
    <property type="entry name" value="MFS_spinster-like"/>
</dbReference>
<proteinExistence type="inferred from homology"/>
<dbReference type="VEuPathDB" id="VectorBase:AMEM004278"/>
<feature type="transmembrane region" description="Helical" evidence="7">
    <location>
        <begin position="45"/>
        <end position="66"/>
    </location>
</feature>
<feature type="transmembrane region" description="Helical" evidence="7">
    <location>
        <begin position="103"/>
        <end position="127"/>
    </location>
</feature>
<organism evidence="9 10">
    <name type="scientific">Anopheles merus</name>
    <name type="common">Mosquito</name>
    <dbReference type="NCBI Taxonomy" id="30066"/>
    <lineage>
        <taxon>Eukaryota</taxon>
        <taxon>Metazoa</taxon>
        <taxon>Ecdysozoa</taxon>
        <taxon>Arthropoda</taxon>
        <taxon>Hexapoda</taxon>
        <taxon>Insecta</taxon>
        <taxon>Pterygota</taxon>
        <taxon>Neoptera</taxon>
        <taxon>Endopterygota</taxon>
        <taxon>Diptera</taxon>
        <taxon>Nematocera</taxon>
        <taxon>Culicoidea</taxon>
        <taxon>Culicidae</taxon>
        <taxon>Anophelinae</taxon>
        <taxon>Anopheles</taxon>
    </lineage>
</organism>
<dbReference type="GO" id="GO:0022857">
    <property type="term" value="F:transmembrane transporter activity"/>
    <property type="evidence" value="ECO:0007669"/>
    <property type="project" value="InterPro"/>
</dbReference>
<dbReference type="AlphaFoldDB" id="A0A182UVB2"/>
<comment type="similarity">
    <text evidence="6">Belongs to the major facilitator superfamily. Spinster (TC 2.A.1.49) family.</text>
</comment>
<keyword evidence="5 7" id="KW-0472">Membrane</keyword>
<accession>A0A182UVB2</accession>
<comment type="subcellular location">
    <subcellularLocation>
        <location evidence="1">Membrane</location>
        <topology evidence="1">Multi-pass membrane protein</topology>
    </subcellularLocation>
</comment>
<evidence type="ECO:0000256" key="6">
    <source>
        <dbReference type="ARBA" id="ARBA00024338"/>
    </source>
</evidence>
<keyword evidence="2" id="KW-0813">Transport</keyword>
<keyword evidence="3 7" id="KW-0812">Transmembrane</keyword>
<evidence type="ECO:0000256" key="4">
    <source>
        <dbReference type="ARBA" id="ARBA00022989"/>
    </source>
</evidence>
<dbReference type="InterPro" id="IPR036259">
    <property type="entry name" value="MFS_trans_sf"/>
</dbReference>
<dbReference type="VEuPathDB" id="VectorBase:AMEM21_005053"/>
<dbReference type="PANTHER" id="PTHR23505">
    <property type="entry name" value="SPINSTER"/>
    <property type="match status" value="1"/>
</dbReference>
<keyword evidence="4 7" id="KW-1133">Transmembrane helix</keyword>
<evidence type="ECO:0000313" key="10">
    <source>
        <dbReference type="Proteomes" id="UP000075903"/>
    </source>
</evidence>
<dbReference type="STRING" id="30066.A0A182UVB2"/>
<feature type="transmembrane region" description="Helical" evidence="7">
    <location>
        <begin position="73"/>
        <end position="91"/>
    </location>
</feature>
<feature type="domain" description="Major facilitator superfamily (MFS) profile" evidence="8">
    <location>
        <begin position="1"/>
        <end position="303"/>
    </location>
</feature>
<evidence type="ECO:0000256" key="3">
    <source>
        <dbReference type="ARBA" id="ARBA00022692"/>
    </source>
</evidence>
<evidence type="ECO:0000259" key="8">
    <source>
        <dbReference type="PROSITE" id="PS50850"/>
    </source>
</evidence>
<name>A0A182UVB2_ANOME</name>
<dbReference type="Proteomes" id="UP000075903">
    <property type="component" value="Unassembled WGS sequence"/>
</dbReference>
<dbReference type="GO" id="GO:0016020">
    <property type="term" value="C:membrane"/>
    <property type="evidence" value="ECO:0007669"/>
    <property type="project" value="UniProtKB-SubCell"/>
</dbReference>
<dbReference type="Gene3D" id="1.20.1250.20">
    <property type="entry name" value="MFS general substrate transporter like domains"/>
    <property type="match status" value="1"/>
</dbReference>